<sequence length="489" mass="55794">MIDKSEPVYVQPCSNGFDFLESNMKCLYGEERGSFENSIKRYIDNTLRECPMRTPKRLDEIPEATHAQLFGLVEMEGHFRALAEDVLSEYKRRSENGEMDDGFCLAAAGVMGLCPGPLEREQTLFPNVANLYVSSVEEGLALDPRIDAHRNIVNNIVFIMQNYLEDGLTVNWNGRHLRSQGYARNAFRGENAYYATSRASAFRHLDPRGGGDPRLAILKSTIETVELALWMDKIEFVRDWPFGDVYHGAIAQHYGIPTNGIDFTSDIKTALFFACCKFEEGEWRPLASEDFSRRESRKWIADIGGDSRYGIIHFCPMDVAMMGMYVSDPTIRVARLNPVGYQPFMRCAKQSAYLVETGHPYDLFQDPSFGEIKFRLDEKLCQRVYREMEEGRLVYPIESFGPFEDAVETIKRCKVFSRLAFEESLRARGLEEQGDELEALLREQGISVTGATGPLDQELADEVNRDFWKAYRSSPFAEMEAKVRPMLCI</sequence>
<dbReference type="AlphaFoldDB" id="A0A3E4QQ91"/>
<evidence type="ECO:0000313" key="2">
    <source>
        <dbReference type="EMBL" id="RGL08127.1"/>
    </source>
</evidence>
<dbReference type="Proteomes" id="UP000260943">
    <property type="component" value="Unassembled WGS sequence"/>
</dbReference>
<evidence type="ECO:0000259" key="1">
    <source>
        <dbReference type="SMART" id="SM00901"/>
    </source>
</evidence>
<comment type="caution">
    <text evidence="2">The sequence shown here is derived from an EMBL/GenBank/DDBJ whole genome shotgun (WGS) entry which is preliminary data.</text>
</comment>
<dbReference type="SMART" id="SM00901">
    <property type="entry name" value="FRG"/>
    <property type="match status" value="1"/>
</dbReference>
<dbReference type="EMBL" id="QSRJ01000012">
    <property type="protein sequence ID" value="RGL08127.1"/>
    <property type="molecule type" value="Genomic_DNA"/>
</dbReference>
<gene>
    <name evidence="2" type="ORF">DXC81_09345</name>
</gene>
<name>A0A3E4QQ91_9ACTN</name>
<dbReference type="Pfam" id="PF08867">
    <property type="entry name" value="FRG"/>
    <property type="match status" value="1"/>
</dbReference>
<dbReference type="InterPro" id="IPR014966">
    <property type="entry name" value="FRG-dom"/>
</dbReference>
<reference evidence="2 3" key="1">
    <citation type="submission" date="2018-08" db="EMBL/GenBank/DDBJ databases">
        <title>A genome reference for cultivated species of the human gut microbiota.</title>
        <authorList>
            <person name="Zou Y."/>
            <person name="Xue W."/>
            <person name="Luo G."/>
        </authorList>
    </citation>
    <scope>NUCLEOTIDE SEQUENCE [LARGE SCALE GENOMIC DNA]</scope>
    <source>
        <strain evidence="2 3">TF08-14</strain>
    </source>
</reference>
<feature type="domain" description="FRG" evidence="1">
    <location>
        <begin position="181"/>
        <end position="283"/>
    </location>
</feature>
<protein>
    <submittedName>
        <fullName evidence="2">FRG domain-containing protein</fullName>
    </submittedName>
</protein>
<proteinExistence type="predicted"/>
<accession>A0A3E4QQ91</accession>
<evidence type="ECO:0000313" key="3">
    <source>
        <dbReference type="Proteomes" id="UP000260943"/>
    </source>
</evidence>
<dbReference type="RefSeq" id="WP_117680147.1">
    <property type="nucleotide sequence ID" value="NZ_QSRJ01000012.1"/>
</dbReference>
<organism evidence="2 3">
    <name type="scientific">Collinsella tanakaei</name>
    <dbReference type="NCBI Taxonomy" id="626935"/>
    <lineage>
        <taxon>Bacteria</taxon>
        <taxon>Bacillati</taxon>
        <taxon>Actinomycetota</taxon>
        <taxon>Coriobacteriia</taxon>
        <taxon>Coriobacteriales</taxon>
        <taxon>Coriobacteriaceae</taxon>
        <taxon>Collinsella</taxon>
    </lineage>
</organism>